<proteinExistence type="predicted"/>
<sequence>MTTPSGAPDVSADTEVRLLTARLNRARTHYLDFAELWAAYLEGHPHSIAREILTDGTVTIRLDRVAPIPAELSILLGEFLYEMRAALDNCLYTAAVIASGQNPPPGAERLEWPIRTDQTQWKSQANRYKHLPAELTEALEAIQPYNAELPAWNCLAILHGLARFDRHRSPWPLALFLVKTQLQVQPDVVEPLDVACNRVIHPGETLATLRLSPGHVLSPTNFDFHVEFDVDLADIEPSEGPEGLHVRPWGSLAHRLQSVHRAVTEYCDDLLLLAASCRKH</sequence>
<evidence type="ECO:0000313" key="1">
    <source>
        <dbReference type="EMBL" id="MBB4736194.1"/>
    </source>
</evidence>
<dbReference type="Proteomes" id="UP000540191">
    <property type="component" value="Unassembled WGS sequence"/>
</dbReference>
<dbReference type="RefSeq" id="WP_102708710.1">
    <property type="nucleotide sequence ID" value="NZ_JACHNA010000001.1"/>
</dbReference>
<keyword evidence="2" id="KW-1185">Reference proteome</keyword>
<gene>
    <name evidence="1" type="ORF">HDA30_001702</name>
</gene>
<name>A0A7W7GQ22_9MICC</name>
<dbReference type="EMBL" id="JACHNA010000001">
    <property type="protein sequence ID" value="MBB4736194.1"/>
    <property type="molecule type" value="Genomic_DNA"/>
</dbReference>
<organism evidence="1 2">
    <name type="scientific">Micrococcus cohnii</name>
    <dbReference type="NCBI Taxonomy" id="993416"/>
    <lineage>
        <taxon>Bacteria</taxon>
        <taxon>Bacillati</taxon>
        <taxon>Actinomycetota</taxon>
        <taxon>Actinomycetes</taxon>
        <taxon>Micrococcales</taxon>
        <taxon>Micrococcaceae</taxon>
        <taxon>Micrococcus</taxon>
    </lineage>
</organism>
<protein>
    <submittedName>
        <fullName evidence="1">Uncharacterized protein</fullName>
    </submittedName>
</protein>
<comment type="caution">
    <text evidence="1">The sequence shown here is derived from an EMBL/GenBank/DDBJ whole genome shotgun (WGS) entry which is preliminary data.</text>
</comment>
<dbReference type="AlphaFoldDB" id="A0A7W7GQ22"/>
<reference evidence="1 2" key="1">
    <citation type="submission" date="2020-08" db="EMBL/GenBank/DDBJ databases">
        <title>Sequencing the genomes of 1000 actinobacteria strains.</title>
        <authorList>
            <person name="Klenk H.-P."/>
        </authorList>
    </citation>
    <scope>NUCLEOTIDE SEQUENCE [LARGE SCALE GENOMIC DNA]</scope>
    <source>
        <strain evidence="1 2">DSM 23974</strain>
    </source>
</reference>
<evidence type="ECO:0000313" key="2">
    <source>
        <dbReference type="Proteomes" id="UP000540191"/>
    </source>
</evidence>
<accession>A0A7W7GQ22</accession>